<gene>
    <name evidence="1" type="ORF">NP493_735g01036</name>
</gene>
<proteinExistence type="predicted"/>
<organism evidence="1 2">
    <name type="scientific">Ridgeia piscesae</name>
    <name type="common">Tubeworm</name>
    <dbReference type="NCBI Taxonomy" id="27915"/>
    <lineage>
        <taxon>Eukaryota</taxon>
        <taxon>Metazoa</taxon>
        <taxon>Spiralia</taxon>
        <taxon>Lophotrochozoa</taxon>
        <taxon>Annelida</taxon>
        <taxon>Polychaeta</taxon>
        <taxon>Sedentaria</taxon>
        <taxon>Canalipalpata</taxon>
        <taxon>Sabellida</taxon>
        <taxon>Siboglinidae</taxon>
        <taxon>Ridgeia</taxon>
    </lineage>
</organism>
<keyword evidence="2" id="KW-1185">Reference proteome</keyword>
<dbReference type="AlphaFoldDB" id="A0AAD9KRH8"/>
<reference evidence="1" key="1">
    <citation type="journal article" date="2023" name="Mol. Biol. Evol.">
        <title>Third-Generation Sequencing Reveals the Adaptive Role of the Epigenome in Three Deep-Sea Polychaetes.</title>
        <authorList>
            <person name="Perez M."/>
            <person name="Aroh O."/>
            <person name="Sun Y."/>
            <person name="Lan Y."/>
            <person name="Juniper S.K."/>
            <person name="Young C.R."/>
            <person name="Angers B."/>
            <person name="Qian P.Y."/>
        </authorList>
    </citation>
    <scope>NUCLEOTIDE SEQUENCE</scope>
    <source>
        <strain evidence="1">R07B-5</strain>
    </source>
</reference>
<sequence>MCQEFACENLVQSMTYVSCDPVFATPIGPFVGARFRLHPRCDVTGSLLEMAGPLTGNVRIIDRPEVLILFVTMLCHKKTPACRCLKASADVAFVSFIRPHFASRFPTVCSEFYAGSILYKYICILATSYACVG</sequence>
<dbReference type="EMBL" id="JAODUO010000735">
    <property type="protein sequence ID" value="KAK2175348.1"/>
    <property type="molecule type" value="Genomic_DNA"/>
</dbReference>
<comment type="caution">
    <text evidence="1">The sequence shown here is derived from an EMBL/GenBank/DDBJ whole genome shotgun (WGS) entry which is preliminary data.</text>
</comment>
<evidence type="ECO:0000313" key="1">
    <source>
        <dbReference type="EMBL" id="KAK2175348.1"/>
    </source>
</evidence>
<dbReference type="Proteomes" id="UP001209878">
    <property type="component" value="Unassembled WGS sequence"/>
</dbReference>
<name>A0AAD9KRH8_RIDPI</name>
<protein>
    <submittedName>
        <fullName evidence="1">Uncharacterized protein</fullName>
    </submittedName>
</protein>
<evidence type="ECO:0000313" key="2">
    <source>
        <dbReference type="Proteomes" id="UP001209878"/>
    </source>
</evidence>
<accession>A0AAD9KRH8</accession>